<feature type="domain" description="Transcription regulator PadR N-terminal" evidence="1">
    <location>
        <begin position="7"/>
        <end position="80"/>
    </location>
</feature>
<dbReference type="Pfam" id="PF10400">
    <property type="entry name" value="Vir_act_alpha_C"/>
    <property type="match status" value="1"/>
</dbReference>
<dbReference type="Pfam" id="PF03551">
    <property type="entry name" value="PadR"/>
    <property type="match status" value="1"/>
</dbReference>
<evidence type="ECO:0000313" key="4">
    <source>
        <dbReference type="Proteomes" id="UP000662314"/>
    </source>
</evidence>
<dbReference type="InterPro" id="IPR036390">
    <property type="entry name" value="WH_DNA-bd_sf"/>
</dbReference>
<gene>
    <name evidence="3" type="ORF">I8752_09665</name>
</gene>
<dbReference type="SUPFAM" id="SSF46785">
    <property type="entry name" value="Winged helix' DNA-binding domain"/>
    <property type="match status" value="1"/>
</dbReference>
<dbReference type="RefSeq" id="WP_214432099.1">
    <property type="nucleotide sequence ID" value="NZ_CAWPUQ010000132.1"/>
</dbReference>
<keyword evidence="4" id="KW-1185">Reference proteome</keyword>
<organism evidence="3 4">
    <name type="scientific">Dendronalium phyllosphericum CENA369</name>
    <dbReference type="NCBI Taxonomy" id="1725256"/>
    <lineage>
        <taxon>Bacteria</taxon>
        <taxon>Bacillati</taxon>
        <taxon>Cyanobacteriota</taxon>
        <taxon>Cyanophyceae</taxon>
        <taxon>Nostocales</taxon>
        <taxon>Nostocaceae</taxon>
        <taxon>Dendronalium</taxon>
        <taxon>Dendronalium phyllosphericum</taxon>
    </lineage>
</organism>
<protein>
    <submittedName>
        <fullName evidence="3">PadR family transcriptional regulator</fullName>
    </submittedName>
</protein>
<sequence length="189" mass="22111">MSLAHTILGFLQQEKMTGYDLKTSCFDRCIAHLWSADQAQIYRTLDKLVDCGWITCTVEIQRDRPNRKVYSMTEAGKAELIRWLQCPQPLPTLREPLLVQLFFAAQLSNEAIVQLLEQQLSVRNEKLAKCQKIQLPMLGDRFTSREQMMQKLVLDFAIRREQTYIDWLMTAIDVIHHQGDERVENREVN</sequence>
<dbReference type="AlphaFoldDB" id="A0A8J7LGS7"/>
<dbReference type="PANTHER" id="PTHR43252">
    <property type="entry name" value="TRANSCRIPTIONAL REGULATOR YQJI"/>
    <property type="match status" value="1"/>
</dbReference>
<evidence type="ECO:0000259" key="2">
    <source>
        <dbReference type="Pfam" id="PF10400"/>
    </source>
</evidence>
<evidence type="ECO:0000313" key="3">
    <source>
        <dbReference type="EMBL" id="MBH8573279.1"/>
    </source>
</evidence>
<dbReference type="Gene3D" id="6.10.140.190">
    <property type="match status" value="1"/>
</dbReference>
<dbReference type="EMBL" id="JAECZA010000029">
    <property type="protein sequence ID" value="MBH8573279.1"/>
    <property type="molecule type" value="Genomic_DNA"/>
</dbReference>
<feature type="domain" description="Transcription regulator PadR C-terminal" evidence="2">
    <location>
        <begin position="93"/>
        <end position="175"/>
    </location>
</feature>
<dbReference type="InterPro" id="IPR036388">
    <property type="entry name" value="WH-like_DNA-bd_sf"/>
</dbReference>
<proteinExistence type="predicted"/>
<name>A0A8J7LGS7_9NOST</name>
<dbReference type="Gene3D" id="1.10.10.10">
    <property type="entry name" value="Winged helix-like DNA-binding domain superfamily/Winged helix DNA-binding domain"/>
    <property type="match status" value="1"/>
</dbReference>
<evidence type="ECO:0000259" key="1">
    <source>
        <dbReference type="Pfam" id="PF03551"/>
    </source>
</evidence>
<reference evidence="3 4" key="1">
    <citation type="journal article" date="2021" name="Int. J. Syst. Evol. Microbiol.">
        <title>Amazonocrinis nigriterrae gen. nov., sp. nov., Atlanticothrix silvestris gen. nov., sp. nov. and Dendronalium phyllosphericum gen. nov., sp. nov., nostocacean cyanobacteria from Brazilian environments.</title>
        <authorList>
            <person name="Alvarenga D.O."/>
            <person name="Andreote A.P.D."/>
            <person name="Branco L.H.Z."/>
            <person name="Delbaje E."/>
            <person name="Cruz R.B."/>
            <person name="Varani A.M."/>
            <person name="Fiore M.F."/>
        </authorList>
    </citation>
    <scope>NUCLEOTIDE SEQUENCE [LARGE SCALE GENOMIC DNA]</scope>
    <source>
        <strain evidence="3 4">CENA369</strain>
    </source>
</reference>
<dbReference type="InterPro" id="IPR005149">
    <property type="entry name" value="Tscrpt_reg_PadR_N"/>
</dbReference>
<comment type="caution">
    <text evidence="3">The sequence shown here is derived from an EMBL/GenBank/DDBJ whole genome shotgun (WGS) entry which is preliminary data.</text>
</comment>
<dbReference type="InterPro" id="IPR018309">
    <property type="entry name" value="Tscrpt_reg_PadR_C"/>
</dbReference>
<accession>A0A8J7LGS7</accession>
<dbReference type="PANTHER" id="PTHR43252:SF6">
    <property type="entry name" value="NEGATIVE TRANSCRIPTION REGULATOR PADR"/>
    <property type="match status" value="1"/>
</dbReference>
<dbReference type="Proteomes" id="UP000662314">
    <property type="component" value="Unassembled WGS sequence"/>
</dbReference>